<gene>
    <name evidence="1" type="ORF">GCM10010246_56770</name>
</gene>
<protein>
    <submittedName>
        <fullName evidence="1">Uncharacterized protein</fullName>
    </submittedName>
</protein>
<keyword evidence="2" id="KW-1185">Reference proteome</keyword>
<sequence>MRAMKDPQLVFDHIDWYGETSARRLFTGRLVDQVQRVAGLGHLNLGYIPWGQA</sequence>
<proteinExistence type="predicted"/>
<organism evidence="1 2">
    <name type="scientific">Streptomyces cuspidosporus</name>
    <dbReference type="NCBI Taxonomy" id="66882"/>
    <lineage>
        <taxon>Bacteria</taxon>
        <taxon>Bacillati</taxon>
        <taxon>Actinomycetota</taxon>
        <taxon>Actinomycetes</taxon>
        <taxon>Kitasatosporales</taxon>
        <taxon>Streptomycetaceae</taxon>
        <taxon>Streptomyces</taxon>
    </lineage>
</organism>
<reference evidence="1 2" key="1">
    <citation type="journal article" date="2019" name="Int. J. Syst. Evol. Microbiol.">
        <title>The Global Catalogue of Microorganisms (GCM) 10K type strain sequencing project: providing services to taxonomists for standard genome sequencing and annotation.</title>
        <authorList>
            <consortium name="The Broad Institute Genomics Platform"/>
            <consortium name="The Broad Institute Genome Sequencing Center for Infectious Disease"/>
            <person name="Wu L."/>
            <person name="Ma J."/>
        </authorList>
    </citation>
    <scope>NUCLEOTIDE SEQUENCE [LARGE SCALE GENOMIC DNA]</scope>
    <source>
        <strain evidence="1 2">JCM 4316</strain>
    </source>
</reference>
<comment type="caution">
    <text evidence="1">The sequence shown here is derived from an EMBL/GenBank/DDBJ whole genome shotgun (WGS) entry which is preliminary data.</text>
</comment>
<name>A0ABN3GTL7_9ACTN</name>
<accession>A0ABN3GTL7</accession>
<evidence type="ECO:0000313" key="2">
    <source>
        <dbReference type="Proteomes" id="UP001500253"/>
    </source>
</evidence>
<dbReference type="EMBL" id="BAAASD010000029">
    <property type="protein sequence ID" value="GAA2359330.1"/>
    <property type="molecule type" value="Genomic_DNA"/>
</dbReference>
<evidence type="ECO:0000313" key="1">
    <source>
        <dbReference type="EMBL" id="GAA2359330.1"/>
    </source>
</evidence>
<dbReference type="Proteomes" id="UP001500253">
    <property type="component" value="Unassembled WGS sequence"/>
</dbReference>